<evidence type="ECO:0000313" key="9">
    <source>
        <dbReference type="EMBL" id="MFC3964570.1"/>
    </source>
</evidence>
<evidence type="ECO:0000256" key="5">
    <source>
        <dbReference type="ARBA" id="ARBA00022989"/>
    </source>
</evidence>
<dbReference type="Pfam" id="PF11203">
    <property type="entry name" value="EccE"/>
    <property type="match status" value="1"/>
</dbReference>
<proteinExistence type="inferred from homology"/>
<sequence length="635" mass="66625">MNNPNPPPENRETSPEFESNNSARAPESGSPTAPNSPPPNAEADSGNSGRNDPPAPDEPDTTLRDAQATLRDPEFWLFRLIPLRLMIPLGLVAAAAAWPAIAFDAHVAVQIAVPAVILLAGVAPVRRREPRNPVGMLARVLAFRWRRARPGAGDAGDAFDVPLPEGGSYGVRWDDEQLVTMMRIDPPPDALTLLRRGALSTDQVLPLTDIGRCLSQFDIDLSAIDVISTGARTAGNGAIAQLYDRIIGPLPAIAHRTVWLVLRLDPLANAQAVESRGGGSAGSLRTAVIATRRVANRLAARGISVSVLTAGELNAAVRTLCRGTPLADFTETPRSLVHDNVYLTSYEIGPELVGSRGFADIWATPSLTTTVTVRMRPDTSGRPGPNGAPAITVGALVRFDTAEEPAEPPVPGLRALPGQQFRALLDSLPARRAVRDGAGDYRGPLDALAGIALPTAGCGQLIGADDRGQGIAVPLVGQGTRHLAVIGDIDLAQQVILRAIALGAHAVVHTDRPERWQTMVANVDAPATLSLAPRLAGASHPPAAPPPLPGAPFPSATVVVFDGVPPTALAGGATIVHVRPAGQPEGEFEADVVLVQNPDRPNQITVRTSAATATVNMVTTPEEMWYIGESLTAAR</sequence>
<evidence type="ECO:0000313" key="10">
    <source>
        <dbReference type="Proteomes" id="UP001595696"/>
    </source>
</evidence>
<feature type="domain" description="Type VII secretion system protein EccE" evidence="8">
    <location>
        <begin position="252"/>
        <end position="348"/>
    </location>
</feature>
<evidence type="ECO:0000256" key="1">
    <source>
        <dbReference type="ARBA" id="ARBA00004236"/>
    </source>
</evidence>
<dbReference type="InterPro" id="IPR021368">
    <property type="entry name" value="T7SS_EccE"/>
</dbReference>
<keyword evidence="3" id="KW-1003">Cell membrane</keyword>
<protein>
    <submittedName>
        <fullName evidence="9">Type VII secretion protein EccE</fullName>
    </submittedName>
</protein>
<dbReference type="NCBIfam" id="TIGR03923">
    <property type="entry name" value="T7SS_EccE"/>
    <property type="match status" value="1"/>
</dbReference>
<feature type="region of interest" description="Disordered" evidence="7">
    <location>
        <begin position="1"/>
        <end position="62"/>
    </location>
</feature>
<comment type="caution">
    <text evidence="9">The sequence shown here is derived from an EMBL/GenBank/DDBJ whole genome shotgun (WGS) entry which is preliminary data.</text>
</comment>
<evidence type="ECO:0000256" key="6">
    <source>
        <dbReference type="ARBA" id="ARBA00023136"/>
    </source>
</evidence>
<evidence type="ECO:0000259" key="8">
    <source>
        <dbReference type="Pfam" id="PF11203"/>
    </source>
</evidence>
<keyword evidence="4" id="KW-0812">Transmembrane</keyword>
<dbReference type="Proteomes" id="UP001595696">
    <property type="component" value="Unassembled WGS sequence"/>
</dbReference>
<organism evidence="9 10">
    <name type="scientific">Nocardia jiangsuensis</name>
    <dbReference type="NCBI Taxonomy" id="1691563"/>
    <lineage>
        <taxon>Bacteria</taxon>
        <taxon>Bacillati</taxon>
        <taxon>Actinomycetota</taxon>
        <taxon>Actinomycetes</taxon>
        <taxon>Mycobacteriales</taxon>
        <taxon>Nocardiaceae</taxon>
        <taxon>Nocardia</taxon>
    </lineage>
</organism>
<name>A0ABV8DY05_9NOCA</name>
<keyword evidence="5" id="KW-1133">Transmembrane helix</keyword>
<dbReference type="InterPro" id="IPR050051">
    <property type="entry name" value="EccE_dom"/>
</dbReference>
<dbReference type="RefSeq" id="WP_378614324.1">
    <property type="nucleotide sequence ID" value="NZ_JBHSAX010000017.1"/>
</dbReference>
<reference evidence="10" key="1">
    <citation type="journal article" date="2019" name="Int. J. Syst. Evol. Microbiol.">
        <title>The Global Catalogue of Microorganisms (GCM) 10K type strain sequencing project: providing services to taxonomists for standard genome sequencing and annotation.</title>
        <authorList>
            <consortium name="The Broad Institute Genomics Platform"/>
            <consortium name="The Broad Institute Genome Sequencing Center for Infectious Disease"/>
            <person name="Wu L."/>
            <person name="Ma J."/>
        </authorList>
    </citation>
    <scope>NUCLEOTIDE SEQUENCE [LARGE SCALE GENOMIC DNA]</scope>
    <source>
        <strain evidence="10">CGMCC 4.7330</strain>
    </source>
</reference>
<evidence type="ECO:0000256" key="4">
    <source>
        <dbReference type="ARBA" id="ARBA00022692"/>
    </source>
</evidence>
<comment type="subcellular location">
    <subcellularLocation>
        <location evidence="1">Cell membrane</location>
    </subcellularLocation>
</comment>
<evidence type="ECO:0000256" key="3">
    <source>
        <dbReference type="ARBA" id="ARBA00022475"/>
    </source>
</evidence>
<keyword evidence="6" id="KW-0472">Membrane</keyword>
<evidence type="ECO:0000256" key="2">
    <source>
        <dbReference type="ARBA" id="ARBA00007759"/>
    </source>
</evidence>
<dbReference type="EMBL" id="JBHSAX010000017">
    <property type="protein sequence ID" value="MFC3964570.1"/>
    <property type="molecule type" value="Genomic_DNA"/>
</dbReference>
<gene>
    <name evidence="9" type="primary">eccE</name>
    <name evidence="9" type="ORF">ACFO0B_21515</name>
</gene>
<comment type="similarity">
    <text evidence="2">Belongs to the EccE family.</text>
</comment>
<keyword evidence="10" id="KW-1185">Reference proteome</keyword>
<accession>A0ABV8DY05</accession>
<evidence type="ECO:0000256" key="7">
    <source>
        <dbReference type="SAM" id="MobiDB-lite"/>
    </source>
</evidence>